<feature type="compositionally biased region" description="Basic and acidic residues" evidence="1">
    <location>
        <begin position="1"/>
        <end position="13"/>
    </location>
</feature>
<feature type="compositionally biased region" description="Basic and acidic residues" evidence="1">
    <location>
        <begin position="40"/>
        <end position="56"/>
    </location>
</feature>
<evidence type="ECO:0000313" key="3">
    <source>
        <dbReference type="Proteomes" id="UP001156905"/>
    </source>
</evidence>
<dbReference type="Proteomes" id="UP001156905">
    <property type="component" value="Unassembled WGS sequence"/>
</dbReference>
<dbReference type="InterPro" id="IPR018721">
    <property type="entry name" value="DUF2252"/>
</dbReference>
<accession>A0ABQ6B290</accession>
<dbReference type="PANTHER" id="PTHR39441:SF1">
    <property type="entry name" value="DUF2252 DOMAIN-CONTAINING PROTEIN"/>
    <property type="match status" value="1"/>
</dbReference>
<dbReference type="Pfam" id="PF10009">
    <property type="entry name" value="DUF2252"/>
    <property type="match status" value="1"/>
</dbReference>
<evidence type="ECO:0000313" key="2">
    <source>
        <dbReference type="EMBL" id="GLR86222.1"/>
    </source>
</evidence>
<evidence type="ECO:0000256" key="1">
    <source>
        <dbReference type="SAM" id="MobiDB-lite"/>
    </source>
</evidence>
<protein>
    <recommendedName>
        <fullName evidence="4">DUF2252 domain-containing protein</fullName>
    </recommendedName>
</protein>
<evidence type="ECO:0008006" key="4">
    <source>
        <dbReference type="Google" id="ProtNLM"/>
    </source>
</evidence>
<dbReference type="EMBL" id="BSOW01000009">
    <property type="protein sequence ID" value="GLR86222.1"/>
    <property type="molecule type" value="Genomic_DNA"/>
</dbReference>
<organism evidence="2 3">
    <name type="scientific">Bradyrhizobium iriomotense</name>
    <dbReference type="NCBI Taxonomy" id="441950"/>
    <lineage>
        <taxon>Bacteria</taxon>
        <taxon>Pseudomonadati</taxon>
        <taxon>Pseudomonadota</taxon>
        <taxon>Alphaproteobacteria</taxon>
        <taxon>Hyphomicrobiales</taxon>
        <taxon>Nitrobacteraceae</taxon>
        <taxon>Bradyrhizobium</taxon>
    </lineage>
</organism>
<dbReference type="PANTHER" id="PTHR39441">
    <property type="entry name" value="DUF2252 DOMAIN-CONTAINING PROTEIN"/>
    <property type="match status" value="1"/>
</dbReference>
<comment type="caution">
    <text evidence="2">The sequence shown here is derived from an EMBL/GenBank/DDBJ whole genome shotgun (WGS) entry which is preliminary data.</text>
</comment>
<proteinExistence type="predicted"/>
<sequence>MMDRASHKSEARTRPTVGTTPHIVSPDDRAAAGKALRGKLAREQHGGWKPSKDRPNPIDILQKSDAGRVKELVPIRYGRMLQSPFAFYRGSAGVMAADLARTPSTGLSVQACGDCHLANFGGFATPERHIIFDINDFDETSPAPWEWDIKRLAASVMLAARSIGLSDATGRDCATAAARGYREHMREYSRMDPLAVWYANIAAEDLIAIAPKSARKRLQRRIDHAATDRGSELDFPKLAGSVGGQIRITEQPPLIFHPEAARAPDFLSTLEGILGTYRDSLADDRRQLFDRYQLVDAAIKVVGVGSVGRHCWIVLMMSEANSPLFLQVKEAAQSVLEPYAGKSAYHHHGQRVVMGQRLMQPASDSFLGWLTGPRDRQFYVRQLRDAKIKPLIEAFDAEVLEVYASACGWVLARAHAKVSEISATISGYLGSSSDEFDQAMGRFAVAYADQAERDHAALKAAVKKGDIKVYLES</sequence>
<keyword evidence="3" id="KW-1185">Reference proteome</keyword>
<reference evidence="3" key="1">
    <citation type="journal article" date="2019" name="Int. J. Syst. Evol. Microbiol.">
        <title>The Global Catalogue of Microorganisms (GCM) 10K type strain sequencing project: providing services to taxonomists for standard genome sequencing and annotation.</title>
        <authorList>
            <consortium name="The Broad Institute Genomics Platform"/>
            <consortium name="The Broad Institute Genome Sequencing Center for Infectious Disease"/>
            <person name="Wu L."/>
            <person name="Ma J."/>
        </authorList>
    </citation>
    <scope>NUCLEOTIDE SEQUENCE [LARGE SCALE GENOMIC DNA]</scope>
    <source>
        <strain evidence="3">NBRC 102520</strain>
    </source>
</reference>
<name>A0ABQ6B290_9BRAD</name>
<gene>
    <name evidence="2" type="ORF">GCM10007857_29330</name>
</gene>
<feature type="region of interest" description="Disordered" evidence="1">
    <location>
        <begin position="1"/>
        <end position="62"/>
    </location>
</feature>